<name>A0A6J5KQZ6_9CAUD</name>
<dbReference type="Gene3D" id="3.30.1380.10">
    <property type="match status" value="1"/>
</dbReference>
<proteinExistence type="predicted"/>
<feature type="region of interest" description="Disordered" evidence="1">
    <location>
        <begin position="709"/>
        <end position="734"/>
    </location>
</feature>
<evidence type="ECO:0000313" key="3">
    <source>
        <dbReference type="EMBL" id="CAB4123433.1"/>
    </source>
</evidence>
<dbReference type="GO" id="GO:0006508">
    <property type="term" value="P:proteolysis"/>
    <property type="evidence" value="ECO:0007669"/>
    <property type="project" value="InterPro"/>
</dbReference>
<protein>
    <submittedName>
        <fullName evidence="3">Peptidase M15B</fullName>
    </submittedName>
</protein>
<feature type="region of interest" description="Disordered" evidence="1">
    <location>
        <begin position="41"/>
        <end position="78"/>
    </location>
</feature>
<organism evidence="3">
    <name type="scientific">uncultured Caudovirales phage</name>
    <dbReference type="NCBI Taxonomy" id="2100421"/>
    <lineage>
        <taxon>Viruses</taxon>
        <taxon>Duplodnaviria</taxon>
        <taxon>Heunggongvirae</taxon>
        <taxon>Uroviricota</taxon>
        <taxon>Caudoviricetes</taxon>
        <taxon>Peduoviridae</taxon>
        <taxon>Maltschvirus</taxon>
        <taxon>Maltschvirus maltsch</taxon>
    </lineage>
</organism>
<feature type="region of interest" description="Disordered" evidence="1">
    <location>
        <begin position="1"/>
        <end position="20"/>
    </location>
</feature>
<dbReference type="InterPro" id="IPR009045">
    <property type="entry name" value="Zn_M74/Hedgehog-like"/>
</dbReference>
<feature type="domain" description="D-alanyl-D-alanine carboxypeptidase-like core" evidence="2">
    <location>
        <begin position="21"/>
        <end position="86"/>
    </location>
</feature>
<reference evidence="3" key="1">
    <citation type="submission" date="2020-04" db="EMBL/GenBank/DDBJ databases">
        <authorList>
            <person name="Chiriac C."/>
            <person name="Salcher M."/>
            <person name="Ghai R."/>
            <person name="Kavagutti S V."/>
        </authorList>
    </citation>
    <scope>NUCLEOTIDE SEQUENCE</scope>
</reference>
<dbReference type="CDD" id="cd14814">
    <property type="entry name" value="Peptidase_M15"/>
    <property type="match status" value="1"/>
</dbReference>
<sequence length="734" mass="77929">MATLAELWGSDTPTQGLSSDFAGRLDQAKAAYREQFGKELPVTSGFRTREDQQRLYDQRGTNPNPVAKPGTSLHESGNAADISANVPESFLNQFGIHRPLGKKDPVHAVAMPMPKQVDTLANLWESTPAASGKQETRQEQPKSELPVAAQLYNQFQNAKRGLGEKIVGAGEAGLTALSGAVAAPVSAFGGVVGSLASGKYGTPEGIQAGQQVAQQMQAGGTYQPRTAQGQQYVQDLQKAFEASKLPPMGVPELAGMAPIAGPAAQQAAAKIRQLPQVAAELQNVAPNQTPQMGAMRSGGAAAAGTNAELQAAIAQASPELAAELRTLKPHEANMAAINRQLEADSLPVPVKMTRGQAAQDVNLLSDEQNQRGKNPEYANRFSEQNTALKENFDAIRDKAAPDVYGTNHLESADTIIGSYKTLDEARVKDISAKYKALKDAAGGDFPIDGQAFAHNAYRALSKELKSDFVPAPIEKQLAKFASGEKMTYEQFEAMRTNLAAEMRKAERSGDGNAKAASSIVRQSLEDLPLTGEAAALKPLADEARSAAKARFDILKKDPAYDAAVNDVAPDKFINKYIIGGNKRDLETLVNQLGGGSEGHQAVSAATINWLKDKSISSGNFNQASYNRALKQIEPKLNQLVDAETAQNLQKLGNVGTYTQAQPRGSYVNNSNTFVAGAKELAKSGLEKTANTFIGAGIVPVGTMVRESAQRRALKKETSQALKPGAGSKLSDIGK</sequence>
<dbReference type="Pfam" id="PF02557">
    <property type="entry name" value="VanY"/>
    <property type="match status" value="1"/>
</dbReference>
<dbReference type="EMBL" id="LR796171">
    <property type="protein sequence ID" value="CAB4123433.1"/>
    <property type="molecule type" value="Genomic_DNA"/>
</dbReference>
<accession>A0A6J5KQZ6</accession>
<feature type="compositionally biased region" description="Basic and acidic residues" evidence="1">
    <location>
        <begin position="47"/>
        <end position="57"/>
    </location>
</feature>
<evidence type="ECO:0000256" key="1">
    <source>
        <dbReference type="SAM" id="MobiDB-lite"/>
    </source>
</evidence>
<evidence type="ECO:0000259" key="2">
    <source>
        <dbReference type="Pfam" id="PF02557"/>
    </source>
</evidence>
<gene>
    <name evidence="3" type="ORF">UFOVP43_14</name>
</gene>
<dbReference type="InterPro" id="IPR003709">
    <property type="entry name" value="VanY-like_core_dom"/>
</dbReference>
<dbReference type="GO" id="GO:0008233">
    <property type="term" value="F:peptidase activity"/>
    <property type="evidence" value="ECO:0007669"/>
    <property type="project" value="InterPro"/>
</dbReference>
<dbReference type="SUPFAM" id="SSF55166">
    <property type="entry name" value="Hedgehog/DD-peptidase"/>
    <property type="match status" value="1"/>
</dbReference>